<dbReference type="Gene3D" id="3.80.10.10">
    <property type="entry name" value="Ribonuclease Inhibitor"/>
    <property type="match status" value="1"/>
</dbReference>
<proteinExistence type="predicted"/>
<evidence type="ECO:0008006" key="3">
    <source>
        <dbReference type="Google" id="ProtNLM"/>
    </source>
</evidence>
<dbReference type="Proteomes" id="UP000054248">
    <property type="component" value="Unassembled WGS sequence"/>
</dbReference>
<evidence type="ECO:0000313" key="2">
    <source>
        <dbReference type="Proteomes" id="UP000054248"/>
    </source>
</evidence>
<name>A0A0C3LE68_9AGAM</name>
<dbReference type="STRING" id="1051891.A0A0C3LE68"/>
<dbReference type="HOGENOM" id="CLU_652455_0_0_1"/>
<gene>
    <name evidence="1" type="ORF">M407DRAFT_111903</name>
</gene>
<reference evidence="1 2" key="1">
    <citation type="submission" date="2014-04" db="EMBL/GenBank/DDBJ databases">
        <authorList>
            <consortium name="DOE Joint Genome Institute"/>
            <person name="Kuo A."/>
            <person name="Girlanda M."/>
            <person name="Perotto S."/>
            <person name="Kohler A."/>
            <person name="Nagy L.G."/>
            <person name="Floudas D."/>
            <person name="Copeland A."/>
            <person name="Barry K.W."/>
            <person name="Cichocki N."/>
            <person name="Veneault-Fourrey C."/>
            <person name="LaButti K."/>
            <person name="Lindquist E.A."/>
            <person name="Lipzen A."/>
            <person name="Lundell T."/>
            <person name="Morin E."/>
            <person name="Murat C."/>
            <person name="Sun H."/>
            <person name="Tunlid A."/>
            <person name="Henrissat B."/>
            <person name="Grigoriev I.V."/>
            <person name="Hibbett D.S."/>
            <person name="Martin F."/>
            <person name="Nordberg H.P."/>
            <person name="Cantor M.N."/>
            <person name="Hua S.X."/>
        </authorList>
    </citation>
    <scope>NUCLEOTIDE SEQUENCE [LARGE SCALE GENOMIC DNA]</scope>
    <source>
        <strain evidence="1 2">MUT 4182</strain>
    </source>
</reference>
<keyword evidence="2" id="KW-1185">Reference proteome</keyword>
<organism evidence="1 2">
    <name type="scientific">Tulasnella calospora MUT 4182</name>
    <dbReference type="NCBI Taxonomy" id="1051891"/>
    <lineage>
        <taxon>Eukaryota</taxon>
        <taxon>Fungi</taxon>
        <taxon>Dikarya</taxon>
        <taxon>Basidiomycota</taxon>
        <taxon>Agaricomycotina</taxon>
        <taxon>Agaricomycetes</taxon>
        <taxon>Cantharellales</taxon>
        <taxon>Tulasnellaceae</taxon>
        <taxon>Tulasnella</taxon>
    </lineage>
</organism>
<dbReference type="EMBL" id="KN822956">
    <property type="protein sequence ID" value="KIO32233.1"/>
    <property type="molecule type" value="Genomic_DNA"/>
</dbReference>
<protein>
    <recommendedName>
        <fullName evidence="3">F-box domain-containing protein</fullName>
    </recommendedName>
</protein>
<sequence length="444" mass="50231">MTSIHSLPPELLHQIFRWVTDEGPLSASRPSWKNYLLTSGDGGEDPWPVLSIDMKGKHAASALRLTCSRWTALATECELRYIVIHRMRGLKYYLRRIRKLLQTGSEGGNKVACPVRIMNLRLLEGERGVWTEEDTEMVVSLIRECPNLEFMVNQCYAERETHAAGPIVLQSLANSCPKLKRLHWKPHIIMQVLPSSWSSILASSSLATSLEVLEIMSPPPAAGDEPTPVPALRLELPSLHCLQISVNEDNVSLVSVIAEEWQLPALKSLYLQYRDQSSYRGRNPRLTSNVTSLVSTHGQSVATLAIDRHTACNVPLHILPPAPIQELVYYYYGLREAESFPFTAVSTLVILIETRRQSHPSTKDVLRALKELHRLQGYNLSSLKTVVALSWAFDELKEPHPIDIRLLDETQRLWVEPWQQDAPRLVNRHGVRLFALVETNQDQS</sequence>
<dbReference type="AlphaFoldDB" id="A0A0C3LE68"/>
<dbReference type="InterPro" id="IPR032675">
    <property type="entry name" value="LRR_dom_sf"/>
</dbReference>
<dbReference type="OrthoDB" id="3208950at2759"/>
<accession>A0A0C3LE68</accession>
<evidence type="ECO:0000313" key="1">
    <source>
        <dbReference type="EMBL" id="KIO32233.1"/>
    </source>
</evidence>
<dbReference type="SUPFAM" id="SSF52047">
    <property type="entry name" value="RNI-like"/>
    <property type="match status" value="1"/>
</dbReference>
<reference evidence="2" key="2">
    <citation type="submission" date="2015-01" db="EMBL/GenBank/DDBJ databases">
        <title>Evolutionary Origins and Diversification of the Mycorrhizal Mutualists.</title>
        <authorList>
            <consortium name="DOE Joint Genome Institute"/>
            <consortium name="Mycorrhizal Genomics Consortium"/>
            <person name="Kohler A."/>
            <person name="Kuo A."/>
            <person name="Nagy L.G."/>
            <person name="Floudas D."/>
            <person name="Copeland A."/>
            <person name="Barry K.W."/>
            <person name="Cichocki N."/>
            <person name="Veneault-Fourrey C."/>
            <person name="LaButti K."/>
            <person name="Lindquist E.A."/>
            <person name="Lipzen A."/>
            <person name="Lundell T."/>
            <person name="Morin E."/>
            <person name="Murat C."/>
            <person name="Riley R."/>
            <person name="Ohm R."/>
            <person name="Sun H."/>
            <person name="Tunlid A."/>
            <person name="Henrissat B."/>
            <person name="Grigoriev I.V."/>
            <person name="Hibbett D.S."/>
            <person name="Martin F."/>
        </authorList>
    </citation>
    <scope>NUCLEOTIDE SEQUENCE [LARGE SCALE GENOMIC DNA]</scope>
    <source>
        <strain evidence="2">MUT 4182</strain>
    </source>
</reference>